<dbReference type="GO" id="GO:0003713">
    <property type="term" value="F:transcription coactivator activity"/>
    <property type="evidence" value="ECO:0007669"/>
    <property type="project" value="TreeGrafter"/>
</dbReference>
<dbReference type="GO" id="GO:0019209">
    <property type="term" value="F:kinase activator activity"/>
    <property type="evidence" value="ECO:0007669"/>
    <property type="project" value="TreeGrafter"/>
</dbReference>
<feature type="domain" description="CARD" evidence="2">
    <location>
        <begin position="10"/>
        <end position="100"/>
    </location>
</feature>
<protein>
    <recommendedName>
        <fullName evidence="2">CARD domain-containing protein</fullName>
    </recommendedName>
</protein>
<dbReference type="GO" id="GO:0043422">
    <property type="term" value="F:protein kinase B binding"/>
    <property type="evidence" value="ECO:0007669"/>
    <property type="project" value="TreeGrafter"/>
</dbReference>
<dbReference type="GO" id="GO:0006915">
    <property type="term" value="P:apoptotic process"/>
    <property type="evidence" value="ECO:0007669"/>
    <property type="project" value="InterPro"/>
</dbReference>
<dbReference type="Pfam" id="PF00619">
    <property type="entry name" value="CARD"/>
    <property type="match status" value="1"/>
</dbReference>
<dbReference type="GO" id="GO:0002250">
    <property type="term" value="P:adaptive immune response"/>
    <property type="evidence" value="ECO:0007669"/>
    <property type="project" value="TreeGrafter"/>
</dbReference>
<keyword evidence="4" id="KW-1185">Reference proteome</keyword>
<dbReference type="Proteomes" id="UP001347796">
    <property type="component" value="Unassembled WGS sequence"/>
</dbReference>
<evidence type="ECO:0000256" key="1">
    <source>
        <dbReference type="SAM" id="MobiDB-lite"/>
    </source>
</evidence>
<dbReference type="Gene3D" id="1.10.533.10">
    <property type="entry name" value="Death Domain, Fas"/>
    <property type="match status" value="1"/>
</dbReference>
<dbReference type="PROSITE" id="PS50209">
    <property type="entry name" value="CARD"/>
    <property type="match status" value="1"/>
</dbReference>
<dbReference type="PANTHER" id="PTHR34920">
    <property type="entry name" value="B-CELL LYMPHOMA/LEUKEMIA 10"/>
    <property type="match status" value="1"/>
</dbReference>
<sequence>MNTELDVKVLTAIKCEIIQEKRHELVKTLNAERHIDYLRSKFLLSEEDAQEISNCPSKQKKAGVFLDLIFKNGPRAYDKLCESLLIERTQIFLLEMLNKEYEKRLNIYKGLVNRQLLDGDLCDDNQTTIPLSVDQRSLPKPSSVRLNQQKEHDESVENNINNKKSEDIDSIC</sequence>
<comment type="caution">
    <text evidence="3">The sequence shown here is derived from an EMBL/GenBank/DDBJ whole genome shotgun (WGS) entry which is preliminary data.</text>
</comment>
<dbReference type="AlphaFoldDB" id="A0AAN8Q9X0"/>
<dbReference type="PANTHER" id="PTHR34920:SF1">
    <property type="entry name" value="B-CELL LYMPHOMA_LEUKEMIA 10"/>
    <property type="match status" value="1"/>
</dbReference>
<evidence type="ECO:0000259" key="2">
    <source>
        <dbReference type="PROSITE" id="PS50209"/>
    </source>
</evidence>
<dbReference type="GO" id="GO:0005829">
    <property type="term" value="C:cytosol"/>
    <property type="evidence" value="ECO:0007669"/>
    <property type="project" value="TreeGrafter"/>
</dbReference>
<dbReference type="InterPro" id="IPR011029">
    <property type="entry name" value="DEATH-like_dom_sf"/>
</dbReference>
<reference evidence="3 4" key="1">
    <citation type="submission" date="2024-01" db="EMBL/GenBank/DDBJ databases">
        <title>The genome of the rayed Mediterranean limpet Patella caerulea (Linnaeus, 1758).</title>
        <authorList>
            <person name="Anh-Thu Weber A."/>
            <person name="Halstead-Nussloch G."/>
        </authorList>
    </citation>
    <scope>NUCLEOTIDE SEQUENCE [LARGE SCALE GENOMIC DNA]</scope>
    <source>
        <strain evidence="3">AATW-2023a</strain>
        <tissue evidence="3">Whole specimen</tissue>
    </source>
</reference>
<dbReference type="EMBL" id="JAZGQO010000001">
    <property type="protein sequence ID" value="KAK6194800.1"/>
    <property type="molecule type" value="Genomic_DNA"/>
</dbReference>
<accession>A0AAN8Q9X0</accession>
<proteinExistence type="predicted"/>
<dbReference type="GO" id="GO:0051059">
    <property type="term" value="F:NF-kappaB binding"/>
    <property type="evidence" value="ECO:0007669"/>
    <property type="project" value="TreeGrafter"/>
</dbReference>
<feature type="region of interest" description="Disordered" evidence="1">
    <location>
        <begin position="133"/>
        <end position="172"/>
    </location>
</feature>
<name>A0AAN8Q9X0_PATCE</name>
<dbReference type="SUPFAM" id="SSF47986">
    <property type="entry name" value="DEATH domain"/>
    <property type="match status" value="1"/>
</dbReference>
<evidence type="ECO:0000313" key="3">
    <source>
        <dbReference type="EMBL" id="KAK6194800.1"/>
    </source>
</evidence>
<feature type="compositionally biased region" description="Basic and acidic residues" evidence="1">
    <location>
        <begin position="163"/>
        <end position="172"/>
    </location>
</feature>
<dbReference type="InterPro" id="IPR033238">
    <property type="entry name" value="BCL10/E10"/>
</dbReference>
<gene>
    <name evidence="3" type="ORF">SNE40_000355</name>
</gene>
<evidence type="ECO:0000313" key="4">
    <source>
        <dbReference type="Proteomes" id="UP001347796"/>
    </source>
</evidence>
<dbReference type="InterPro" id="IPR001315">
    <property type="entry name" value="CARD"/>
</dbReference>
<dbReference type="GO" id="GO:0032449">
    <property type="term" value="C:CBM complex"/>
    <property type="evidence" value="ECO:0007669"/>
    <property type="project" value="TreeGrafter"/>
</dbReference>
<dbReference type="GO" id="GO:2001238">
    <property type="term" value="P:positive regulation of extrinsic apoptotic signaling pathway"/>
    <property type="evidence" value="ECO:0007669"/>
    <property type="project" value="TreeGrafter"/>
</dbReference>
<organism evidence="3 4">
    <name type="scientific">Patella caerulea</name>
    <name type="common">Rayed Mediterranean limpet</name>
    <dbReference type="NCBI Taxonomy" id="87958"/>
    <lineage>
        <taxon>Eukaryota</taxon>
        <taxon>Metazoa</taxon>
        <taxon>Spiralia</taxon>
        <taxon>Lophotrochozoa</taxon>
        <taxon>Mollusca</taxon>
        <taxon>Gastropoda</taxon>
        <taxon>Patellogastropoda</taxon>
        <taxon>Patelloidea</taxon>
        <taxon>Patellidae</taxon>
        <taxon>Patella</taxon>
    </lineage>
</organism>